<dbReference type="EMBL" id="KZ613745">
    <property type="protein sequence ID" value="PMD66309.1"/>
    <property type="molecule type" value="Genomic_DNA"/>
</dbReference>
<dbReference type="SUPFAM" id="SSF52540">
    <property type="entry name" value="P-loop containing nucleoside triphosphate hydrolases"/>
    <property type="match status" value="1"/>
</dbReference>
<dbReference type="InterPro" id="IPR003959">
    <property type="entry name" value="ATPase_AAA_core"/>
</dbReference>
<dbReference type="GeneID" id="36592542"/>
<evidence type="ECO:0000313" key="2">
    <source>
        <dbReference type="EMBL" id="PMD66309.1"/>
    </source>
</evidence>
<feature type="domain" description="ATPase AAA-type core" evidence="1">
    <location>
        <begin position="131"/>
        <end position="210"/>
    </location>
</feature>
<keyword evidence="3" id="KW-1185">Reference proteome</keyword>
<dbReference type="GO" id="GO:0016887">
    <property type="term" value="F:ATP hydrolysis activity"/>
    <property type="evidence" value="ECO:0007669"/>
    <property type="project" value="InterPro"/>
</dbReference>
<dbReference type="Pfam" id="PF00004">
    <property type="entry name" value="AAA"/>
    <property type="match status" value="1"/>
</dbReference>
<dbReference type="STRING" id="1095630.A0A2J6TTF7"/>
<name>A0A2J6TTF7_9HELO</name>
<evidence type="ECO:0000259" key="1">
    <source>
        <dbReference type="Pfam" id="PF00004"/>
    </source>
</evidence>
<gene>
    <name evidence="2" type="ORF">K444DRAFT_640176</name>
</gene>
<dbReference type="Gene3D" id="3.40.50.300">
    <property type="entry name" value="P-loop containing nucleotide triphosphate hydrolases"/>
    <property type="match status" value="1"/>
</dbReference>
<dbReference type="AlphaFoldDB" id="A0A2J6TTF7"/>
<sequence>MDIHLCEYEGKAFYIEKGRVVEIFIKSRVVVNAAYFREENPNYTRPSIKESNRGPPPLLSSWTFINLDESDKEGPSPAKGNGMDPLEVKGDNLLIYSLTVPGFSLGNNDLYIPAKKKKAVRALSEAYIKRASTNAFNDIIKGKGQGFNAVLLLDEADILLEQRLAQDIHRNTLVYVFLQTLEYYQGMIFLTTNRVGQIDNAIASRIHFKLKYATPQGEPIYSRDAFDNWIRKEHNGREECQVNMSHLEMAIGICEDFECDFKGAGPKEAMNGYF</sequence>
<dbReference type="PANTHER" id="PTHR46411">
    <property type="entry name" value="FAMILY ATPASE, PUTATIVE-RELATED"/>
    <property type="match status" value="1"/>
</dbReference>
<dbReference type="Proteomes" id="UP000235371">
    <property type="component" value="Unassembled WGS sequence"/>
</dbReference>
<proteinExistence type="predicted"/>
<dbReference type="InterPro" id="IPR027417">
    <property type="entry name" value="P-loop_NTPase"/>
</dbReference>
<protein>
    <recommendedName>
        <fullName evidence="1">ATPase AAA-type core domain-containing protein</fullName>
    </recommendedName>
</protein>
<reference evidence="2 3" key="1">
    <citation type="submission" date="2016-04" db="EMBL/GenBank/DDBJ databases">
        <title>A degradative enzymes factory behind the ericoid mycorrhizal symbiosis.</title>
        <authorList>
            <consortium name="DOE Joint Genome Institute"/>
            <person name="Martino E."/>
            <person name="Morin E."/>
            <person name="Grelet G."/>
            <person name="Kuo A."/>
            <person name="Kohler A."/>
            <person name="Daghino S."/>
            <person name="Barry K."/>
            <person name="Choi C."/>
            <person name="Cichocki N."/>
            <person name="Clum A."/>
            <person name="Copeland A."/>
            <person name="Hainaut M."/>
            <person name="Haridas S."/>
            <person name="Labutti K."/>
            <person name="Lindquist E."/>
            <person name="Lipzen A."/>
            <person name="Khouja H.-R."/>
            <person name="Murat C."/>
            <person name="Ohm R."/>
            <person name="Olson A."/>
            <person name="Spatafora J."/>
            <person name="Veneault-Fourrey C."/>
            <person name="Henrissat B."/>
            <person name="Grigoriev I."/>
            <person name="Martin F."/>
            <person name="Perotto S."/>
        </authorList>
    </citation>
    <scope>NUCLEOTIDE SEQUENCE [LARGE SCALE GENOMIC DNA]</scope>
    <source>
        <strain evidence="2 3">E</strain>
    </source>
</reference>
<dbReference type="RefSeq" id="XP_024743213.1">
    <property type="nucleotide sequence ID" value="XM_024884465.1"/>
</dbReference>
<evidence type="ECO:0000313" key="3">
    <source>
        <dbReference type="Proteomes" id="UP000235371"/>
    </source>
</evidence>
<accession>A0A2J6TTF7</accession>
<dbReference type="PANTHER" id="PTHR46411:SF3">
    <property type="entry name" value="AAA+ ATPASE DOMAIN-CONTAINING PROTEIN"/>
    <property type="match status" value="1"/>
</dbReference>
<dbReference type="OrthoDB" id="10042665at2759"/>
<dbReference type="InParanoid" id="A0A2J6TTF7"/>
<dbReference type="GO" id="GO:0005524">
    <property type="term" value="F:ATP binding"/>
    <property type="evidence" value="ECO:0007669"/>
    <property type="project" value="InterPro"/>
</dbReference>
<organism evidence="2 3">
    <name type="scientific">Hyaloscypha bicolor E</name>
    <dbReference type="NCBI Taxonomy" id="1095630"/>
    <lineage>
        <taxon>Eukaryota</taxon>
        <taxon>Fungi</taxon>
        <taxon>Dikarya</taxon>
        <taxon>Ascomycota</taxon>
        <taxon>Pezizomycotina</taxon>
        <taxon>Leotiomycetes</taxon>
        <taxon>Helotiales</taxon>
        <taxon>Hyaloscyphaceae</taxon>
        <taxon>Hyaloscypha</taxon>
        <taxon>Hyaloscypha bicolor</taxon>
    </lineage>
</organism>